<gene>
    <name evidence="3" type="ORF">Purlil1_9257</name>
</gene>
<proteinExistence type="predicted"/>
<dbReference type="Proteomes" id="UP001287286">
    <property type="component" value="Unassembled WGS sequence"/>
</dbReference>
<evidence type="ECO:0000313" key="3">
    <source>
        <dbReference type="EMBL" id="KAK4086411.1"/>
    </source>
</evidence>
<sequence length="1399" mass="155157">MVSPSSTAGKRAAGRSAAGPQRTRDRYRIRRLKHDLKHDDGPDASDEEAPQKTDAIIAPRPRISDFFKKPPGSRITAAEWDAIKPKFTELYIAEEKPIDLIVRLLAKDFGFHATHRQCVYRVKLWGLDRIRKGETRASSDHPRTRSAVRNQETKEDPLIAQFGQVLGSKLRALPAFASISGKLPVRPPTDTSKSGVQNFLYGAPEYKEHRRMESERSKAWRMIDKSLELQPQFETRRLLPDDDHWLDALGPDPTQEEGSPEAVTSLDRHQPGHSGALFTDSGYASGPMARLLGAKDAQHSLETRANPLGVATSVEDDTRTWYTGPSADDNITARHYIEELAISIYSNLRLKEHGGQWEDIGHCAPKLLKAFAIKLGHFEIAGHIEMLYRHGNDPADVQRDNSSDMSLSEKMALWSRNEDVTIVEPDCGDVPVMEDERMSRPEAEEDQLSDGSGRLVADGTGAAELSAYMDLILDSPAYKWLLSSLRNETLLTANTSGGEPGDDSIKSKILDKLPRGEVSRRRAPLVYDVQFELVWCLSNFLSRLKDGGESSLAGDFSIIGGSNSFQATYSLPYFKQTWASGSERLLRLIQKALVSPDQHPSTEVLLDGTELTSWVKSSQLFLRARGTAYSVAECGEQFTWLSAAWLSRALQQETHHWAGYCKPMVAVASVDRHARYAEVNTVMRLIQYASFNIGFQFGRDEHDMTRTGVGSWRGLFRNPVAIKGFPILRRPASCPGLELSINMMKELTGTGQLMKASGRVCIKGSRGSLVLYRLLQDIVIWTVALGSPGDPLFTSKNPALSAEQLERLDVALFESAPCRHIVVDHLDYFVPKSAAEHPLFGSSPSKYSAEKYHGADSNPPPSSCSTDGDVKLDLVGGVQEGIAPKLETASPESELTQYSIANDLFDRVHPSDQCTTRGAARGDRTELAEESPDVTTISFDSIDSDMLSIPDFSERLDPFGLGPTACEVLTRVLHLLMDEWQVWIKSCTQSSEASHQPCTAGSSQPGEPPSSATGSSLSLKRDRSPEDQDEDSRRRGSALPVKRSKSDDLTRKLFACPFWKKSPSTHQMCFSMKLARIRDVKQHLARKHTPNYYCERCFEVFEQKQSHTAHVMSAESCHPRPLETLDGVSNDQRKALSKKSKRLQTASQQWYAVWDILFVNTPRPESPYMDFEQSRDFDSFRRFCSPRVGTVLAEQLTDEVLRAMLGTPTSERLPMVLQLVESGFQTAWESFVATAATVAVDEETPPIGDSISSEFPWTSQAQTRDTSSSSEEQFQVVHGQSARPTPQDSVSASMPAATSQPHELLQRNTEPQPEAAVESANEAAHEATDAGYFDWDDIGAYIFPDDSLEPVVGGPFFDEEPFELGTNFAGESVQHESPGVSIHQPPVSMRHPQSVERPA</sequence>
<dbReference type="InterPro" id="IPR025676">
    <property type="entry name" value="Clr5_dom"/>
</dbReference>
<feature type="compositionally biased region" description="Basic and acidic residues" evidence="1">
    <location>
        <begin position="1019"/>
        <end position="1034"/>
    </location>
</feature>
<accession>A0ABR0BQW3</accession>
<feature type="region of interest" description="Disordered" evidence="1">
    <location>
        <begin position="911"/>
        <end position="932"/>
    </location>
</feature>
<feature type="compositionally biased region" description="Polar residues" evidence="1">
    <location>
        <begin position="1250"/>
        <end position="1273"/>
    </location>
</feature>
<feature type="compositionally biased region" description="Basic residues" evidence="1">
    <location>
        <begin position="25"/>
        <end position="35"/>
    </location>
</feature>
<organism evidence="3 4">
    <name type="scientific">Purpureocillium lilacinum</name>
    <name type="common">Paecilomyces lilacinus</name>
    <dbReference type="NCBI Taxonomy" id="33203"/>
    <lineage>
        <taxon>Eukaryota</taxon>
        <taxon>Fungi</taxon>
        <taxon>Dikarya</taxon>
        <taxon>Ascomycota</taxon>
        <taxon>Pezizomycotina</taxon>
        <taxon>Sordariomycetes</taxon>
        <taxon>Hypocreomycetidae</taxon>
        <taxon>Hypocreales</taxon>
        <taxon>Ophiocordycipitaceae</taxon>
        <taxon>Purpureocillium</taxon>
    </lineage>
</organism>
<feature type="region of interest" description="Disordered" evidence="1">
    <location>
        <begin position="994"/>
        <end position="1044"/>
    </location>
</feature>
<dbReference type="PANTHER" id="PTHR38166">
    <property type="entry name" value="C2H2-TYPE DOMAIN-CONTAINING PROTEIN-RELATED"/>
    <property type="match status" value="1"/>
</dbReference>
<feature type="region of interest" description="Disordered" evidence="1">
    <location>
        <begin position="849"/>
        <end position="869"/>
    </location>
</feature>
<feature type="region of interest" description="Disordered" evidence="1">
    <location>
        <begin position="243"/>
        <end position="270"/>
    </location>
</feature>
<comment type="caution">
    <text evidence="3">The sequence shown here is derived from an EMBL/GenBank/DDBJ whole genome shotgun (WGS) entry which is preliminary data.</text>
</comment>
<evidence type="ECO:0000313" key="4">
    <source>
        <dbReference type="Proteomes" id="UP001287286"/>
    </source>
</evidence>
<evidence type="ECO:0000259" key="2">
    <source>
        <dbReference type="Pfam" id="PF14420"/>
    </source>
</evidence>
<reference evidence="3 4" key="1">
    <citation type="journal article" date="2024" name="Microbiol. Resour. Announc.">
        <title>Genome annotations for the ascomycete fungi Trichoderma harzianum, Trichoderma aggressivum, and Purpureocillium lilacinum.</title>
        <authorList>
            <person name="Beijen E.P.W."/>
            <person name="Ohm R.A."/>
        </authorList>
    </citation>
    <scope>NUCLEOTIDE SEQUENCE [LARGE SCALE GENOMIC DNA]</scope>
    <source>
        <strain evidence="3 4">CBS 150709</strain>
    </source>
</reference>
<evidence type="ECO:0000256" key="1">
    <source>
        <dbReference type="SAM" id="MobiDB-lite"/>
    </source>
</evidence>
<feature type="compositionally biased region" description="Polar residues" evidence="1">
    <location>
        <begin position="1282"/>
        <end position="1311"/>
    </location>
</feature>
<dbReference type="PANTHER" id="PTHR38166:SF1">
    <property type="entry name" value="C2H2-TYPE DOMAIN-CONTAINING PROTEIN"/>
    <property type="match status" value="1"/>
</dbReference>
<dbReference type="EMBL" id="JAWRVI010000041">
    <property type="protein sequence ID" value="KAK4086411.1"/>
    <property type="molecule type" value="Genomic_DNA"/>
</dbReference>
<feature type="region of interest" description="Disordered" evidence="1">
    <location>
        <begin position="1"/>
        <end position="58"/>
    </location>
</feature>
<protein>
    <recommendedName>
        <fullName evidence="2">Clr5 domain-containing protein</fullName>
    </recommendedName>
</protein>
<feature type="domain" description="Clr5" evidence="2">
    <location>
        <begin position="77"/>
        <end position="128"/>
    </location>
</feature>
<feature type="region of interest" description="Disordered" evidence="1">
    <location>
        <begin position="1244"/>
        <end position="1325"/>
    </location>
</feature>
<dbReference type="Pfam" id="PF14420">
    <property type="entry name" value="Clr5"/>
    <property type="match status" value="1"/>
</dbReference>
<feature type="compositionally biased region" description="Low complexity" evidence="1">
    <location>
        <begin position="1"/>
        <end position="19"/>
    </location>
</feature>
<name>A0ABR0BQW3_PURLI</name>
<feature type="region of interest" description="Disordered" evidence="1">
    <location>
        <begin position="436"/>
        <end position="455"/>
    </location>
</feature>
<feature type="compositionally biased region" description="Polar residues" evidence="1">
    <location>
        <begin position="994"/>
        <end position="1018"/>
    </location>
</feature>
<feature type="region of interest" description="Disordered" evidence="1">
    <location>
        <begin position="1372"/>
        <end position="1399"/>
    </location>
</feature>
<keyword evidence="4" id="KW-1185">Reference proteome</keyword>